<dbReference type="RefSeq" id="WP_109019827.1">
    <property type="nucleotide sequence ID" value="NZ_AP025028.1"/>
</dbReference>
<sequence>MKRKSFVLTIFTILSVGSFSGYAESSVDRDFFQTETNWYELTVTAKINEPLPKIVFDEDDPDFGKPGTATNKGRSDLLARKKAKEKLRMRLSQRIESLFLNSDHTLFEYSGSNPTVRSRINSFISEEKETYDFQPKKNILESKASLHLATKQGLLAYLPMEYGTEEIPIFNESVLPVAFTGLVVDARHLNLRQSLFPKIQSDRGLDIYSPVYVKESYAIETGYVVYRTDNNERYLEKRVGKNPFFVLALGLAGKNATDLILPSDEVAKLLSHPDSRKNLTRCRVMILVSK</sequence>
<feature type="chain" id="PRO_5046766877" evidence="1">
    <location>
        <begin position="24"/>
        <end position="290"/>
    </location>
</feature>
<protein>
    <submittedName>
        <fullName evidence="2">Uncharacterized protein</fullName>
    </submittedName>
</protein>
<dbReference type="Proteomes" id="UP000245263">
    <property type="component" value="Chromosome 1"/>
</dbReference>
<evidence type="ECO:0000256" key="1">
    <source>
        <dbReference type="SAM" id="SignalP"/>
    </source>
</evidence>
<keyword evidence="1" id="KW-0732">Signal</keyword>
<name>A0ABN6KCY5_9LEPT</name>
<feature type="signal peptide" evidence="1">
    <location>
        <begin position="1"/>
        <end position="23"/>
    </location>
</feature>
<proteinExistence type="predicted"/>
<evidence type="ECO:0000313" key="3">
    <source>
        <dbReference type="Proteomes" id="UP000245263"/>
    </source>
</evidence>
<organism evidence="2 3">
    <name type="scientific">Leptospira kobayashii</name>
    <dbReference type="NCBI Taxonomy" id="1917830"/>
    <lineage>
        <taxon>Bacteria</taxon>
        <taxon>Pseudomonadati</taxon>
        <taxon>Spirochaetota</taxon>
        <taxon>Spirochaetia</taxon>
        <taxon>Leptospirales</taxon>
        <taxon>Leptospiraceae</taxon>
        <taxon>Leptospira</taxon>
    </lineage>
</organism>
<gene>
    <name evidence="2" type="ORF">LPTSP3_g17980</name>
</gene>
<evidence type="ECO:0000313" key="2">
    <source>
        <dbReference type="EMBL" id="BDA78868.1"/>
    </source>
</evidence>
<accession>A0ABN6KCY5</accession>
<reference evidence="2 3" key="1">
    <citation type="submission" date="2021-08" db="EMBL/GenBank/DDBJ databases">
        <title>Complete genome sequence of Leptospira kobayashii strain E30.</title>
        <authorList>
            <person name="Nakao R."/>
            <person name="Nakamura S."/>
            <person name="Masuzawa T."/>
            <person name="Koizumi N."/>
        </authorList>
    </citation>
    <scope>NUCLEOTIDE SEQUENCE [LARGE SCALE GENOMIC DNA]</scope>
    <source>
        <strain evidence="2 3">E30</strain>
    </source>
</reference>
<dbReference type="EMBL" id="AP025028">
    <property type="protein sequence ID" value="BDA78868.1"/>
    <property type="molecule type" value="Genomic_DNA"/>
</dbReference>
<keyword evidence="3" id="KW-1185">Reference proteome</keyword>